<evidence type="ECO:0000313" key="2">
    <source>
        <dbReference type="Proteomes" id="UP000033804"/>
    </source>
</evidence>
<reference evidence="1 2" key="1">
    <citation type="journal article" date="2015" name="J. Virol.">
        <title>Sinorhizobium meliloti Phage ?M9 Defines a New Group of T4 Superfamily Phages with Unusual Genomic Features but a Common T=16 Capsid.</title>
        <authorList>
            <person name="Johnson M.C."/>
            <person name="Tatum K.B."/>
            <person name="Lynn J.S."/>
            <person name="Brewer T.E."/>
            <person name="Lu S."/>
            <person name="Washburn B.K."/>
            <person name="Stroupe M.E."/>
            <person name="Jones K.M."/>
        </authorList>
    </citation>
    <scope>NUCLEOTIDE SEQUENCE [LARGE SCALE GENOMIC DNA]</scope>
</reference>
<sequence>MTKEHPKTFFNIYIGTGGKNVLFTLRIHRWTEGNPFDRDSYVRNLANDLERA</sequence>
<gene>
    <name evidence="1" type="ORF">Sm_phiM9_216</name>
</gene>
<evidence type="ECO:0000313" key="1">
    <source>
        <dbReference type="EMBL" id="AKE44843.1"/>
    </source>
</evidence>
<keyword evidence="2" id="KW-1185">Reference proteome</keyword>
<proteinExistence type="predicted"/>
<dbReference type="Proteomes" id="UP000033804">
    <property type="component" value="Segment"/>
</dbReference>
<dbReference type="GeneID" id="26517895"/>
<organism evidence="1 2">
    <name type="scientific">Sinorhizobium phage phiM9</name>
    <dbReference type="NCBI Taxonomy" id="1636182"/>
    <lineage>
        <taxon>Viruses</taxon>
        <taxon>Duplodnaviria</taxon>
        <taxon>Heunggongvirae</taxon>
        <taxon>Uroviricota</taxon>
        <taxon>Caudoviricetes</taxon>
        <taxon>Pootjesviridae</taxon>
        <taxon>Emnonavirus</taxon>
        <taxon>Emnonavirus phiM9</taxon>
    </lineage>
</organism>
<dbReference type="KEGG" id="vg:26517895"/>
<reference evidence="2" key="2">
    <citation type="submission" date="2015-03" db="EMBL/GenBank/DDBJ databases">
        <title>The genome and structure of Sinorhizobium meliloti phage phiM9.</title>
        <authorList>
            <person name="Johnson M.C."/>
            <person name="Tatum K.B."/>
            <person name="Lynn J.S."/>
            <person name="Brewer T.E."/>
            <person name="Washburn B.K."/>
            <person name="Stroupe M.E."/>
            <person name="Jones K.M."/>
        </authorList>
    </citation>
    <scope>NUCLEOTIDE SEQUENCE [LARGE SCALE GENOMIC DNA]</scope>
</reference>
<dbReference type="RefSeq" id="YP_009189597.1">
    <property type="nucleotide sequence ID" value="NC_028676.1"/>
</dbReference>
<name>A0A0F6R7Q1_9CAUD</name>
<accession>A0A0F6R7Q1</accession>
<dbReference type="EMBL" id="KP881232">
    <property type="protein sequence ID" value="AKE44843.1"/>
    <property type="molecule type" value="Genomic_DNA"/>
</dbReference>
<protein>
    <submittedName>
        <fullName evidence="1">Uncharacterized protein</fullName>
    </submittedName>
</protein>